<feature type="transmembrane region" description="Helical" evidence="1">
    <location>
        <begin position="88"/>
        <end position="115"/>
    </location>
</feature>
<evidence type="ECO:0000256" key="1">
    <source>
        <dbReference type="SAM" id="Phobius"/>
    </source>
</evidence>
<sequence>MTQRAVPTASYENMPLSLVLFRYLWPFWLFKNAATGDRLTRAAAYRHNRTMRVHLPGYLLKWLCNCALAFGLIMAFDSRTAHASGLLSVMAAGAGVMFACAVTVLFVTCYIYVYLSHNGD</sequence>
<dbReference type="RefSeq" id="WP_184333567.1">
    <property type="nucleotide sequence ID" value="NZ_JACHHZ010000003.1"/>
</dbReference>
<evidence type="ECO:0000313" key="2">
    <source>
        <dbReference type="EMBL" id="MBB6094366.1"/>
    </source>
</evidence>
<feature type="transmembrane region" description="Helical" evidence="1">
    <location>
        <begin position="55"/>
        <end position="76"/>
    </location>
</feature>
<organism evidence="2 3">
    <name type="scientific">Povalibacter uvarum</name>
    <dbReference type="NCBI Taxonomy" id="732238"/>
    <lineage>
        <taxon>Bacteria</taxon>
        <taxon>Pseudomonadati</taxon>
        <taxon>Pseudomonadota</taxon>
        <taxon>Gammaproteobacteria</taxon>
        <taxon>Steroidobacterales</taxon>
        <taxon>Steroidobacteraceae</taxon>
        <taxon>Povalibacter</taxon>
    </lineage>
</organism>
<dbReference type="AlphaFoldDB" id="A0A841HNC1"/>
<dbReference type="Proteomes" id="UP000588068">
    <property type="component" value="Unassembled WGS sequence"/>
</dbReference>
<evidence type="ECO:0000313" key="3">
    <source>
        <dbReference type="Proteomes" id="UP000588068"/>
    </source>
</evidence>
<keyword evidence="1" id="KW-0472">Membrane</keyword>
<gene>
    <name evidence="2" type="ORF">HNQ60_003247</name>
</gene>
<comment type="caution">
    <text evidence="2">The sequence shown here is derived from an EMBL/GenBank/DDBJ whole genome shotgun (WGS) entry which is preliminary data.</text>
</comment>
<dbReference type="EMBL" id="JACHHZ010000003">
    <property type="protein sequence ID" value="MBB6094366.1"/>
    <property type="molecule type" value="Genomic_DNA"/>
</dbReference>
<keyword evidence="1" id="KW-0812">Transmembrane</keyword>
<reference evidence="2 3" key="1">
    <citation type="submission" date="2020-08" db="EMBL/GenBank/DDBJ databases">
        <title>Genomic Encyclopedia of Type Strains, Phase IV (KMG-IV): sequencing the most valuable type-strain genomes for metagenomic binning, comparative biology and taxonomic classification.</title>
        <authorList>
            <person name="Goeker M."/>
        </authorList>
    </citation>
    <scope>NUCLEOTIDE SEQUENCE [LARGE SCALE GENOMIC DNA]</scope>
    <source>
        <strain evidence="2 3">DSM 26723</strain>
    </source>
</reference>
<keyword evidence="1" id="KW-1133">Transmembrane helix</keyword>
<protein>
    <submittedName>
        <fullName evidence="2">Uncharacterized protein</fullName>
    </submittedName>
</protein>
<proteinExistence type="predicted"/>
<accession>A0A841HNC1</accession>
<keyword evidence="3" id="KW-1185">Reference proteome</keyword>
<name>A0A841HNC1_9GAMM</name>